<sequence>MEAPTLAHFPMSRIVTAVLKWMEESTASCSRITFNDQSSTRWRSMVPSRRHMPVYEVALSAGLFSPGEDGKEGTDAEQSRAVLGALST</sequence>
<evidence type="ECO:0000313" key="2">
    <source>
        <dbReference type="EMBL" id="OAE25915.1"/>
    </source>
</evidence>
<proteinExistence type="predicted"/>
<dbReference type="Proteomes" id="UP000077202">
    <property type="component" value="Unassembled WGS sequence"/>
</dbReference>
<dbReference type="AlphaFoldDB" id="A0A176W0D4"/>
<evidence type="ECO:0000256" key="1">
    <source>
        <dbReference type="SAM" id="MobiDB-lite"/>
    </source>
</evidence>
<comment type="caution">
    <text evidence="2">The sequence shown here is derived from an EMBL/GenBank/DDBJ whole genome shotgun (WGS) entry which is preliminary data.</text>
</comment>
<accession>A0A176W0D4</accession>
<reference evidence="2" key="1">
    <citation type="submission" date="2016-03" db="EMBL/GenBank/DDBJ databases">
        <title>Mechanisms controlling the formation of the plant cell surface in tip-growing cells are functionally conserved among land plants.</title>
        <authorList>
            <person name="Honkanen S."/>
            <person name="Jones V.A."/>
            <person name="Morieri G."/>
            <person name="Champion C."/>
            <person name="Hetherington A.J."/>
            <person name="Kelly S."/>
            <person name="Saint-Marcoux D."/>
            <person name="Proust H."/>
            <person name="Prescott H."/>
            <person name="Dolan L."/>
        </authorList>
    </citation>
    <scope>NUCLEOTIDE SEQUENCE [LARGE SCALE GENOMIC DNA]</scope>
    <source>
        <tissue evidence="2">Whole gametophyte</tissue>
    </source>
</reference>
<organism evidence="2 3">
    <name type="scientific">Marchantia polymorpha subsp. ruderalis</name>
    <dbReference type="NCBI Taxonomy" id="1480154"/>
    <lineage>
        <taxon>Eukaryota</taxon>
        <taxon>Viridiplantae</taxon>
        <taxon>Streptophyta</taxon>
        <taxon>Embryophyta</taxon>
        <taxon>Marchantiophyta</taxon>
        <taxon>Marchantiopsida</taxon>
        <taxon>Marchantiidae</taxon>
        <taxon>Marchantiales</taxon>
        <taxon>Marchantiaceae</taxon>
        <taxon>Marchantia</taxon>
    </lineage>
</organism>
<evidence type="ECO:0000313" key="3">
    <source>
        <dbReference type="Proteomes" id="UP000077202"/>
    </source>
</evidence>
<feature type="compositionally biased region" description="Basic and acidic residues" evidence="1">
    <location>
        <begin position="68"/>
        <end position="78"/>
    </location>
</feature>
<protein>
    <submittedName>
        <fullName evidence="2">Uncharacterized protein</fullName>
    </submittedName>
</protein>
<name>A0A176W0D4_MARPO</name>
<dbReference type="EMBL" id="LVLJ01002273">
    <property type="protein sequence ID" value="OAE25915.1"/>
    <property type="molecule type" value="Genomic_DNA"/>
</dbReference>
<gene>
    <name evidence="2" type="ORF">AXG93_949s1050</name>
</gene>
<keyword evidence="3" id="KW-1185">Reference proteome</keyword>
<feature type="region of interest" description="Disordered" evidence="1">
    <location>
        <begin position="65"/>
        <end position="88"/>
    </location>
</feature>